<name>A0A1M7Y045_9FIRM</name>
<dbReference type="Pfam" id="PF08669">
    <property type="entry name" value="GCV_T_C"/>
    <property type="match status" value="1"/>
</dbReference>
<dbReference type="Gene3D" id="3.30.70.1400">
    <property type="entry name" value="Aminomethyltransferase beta-barrel domains"/>
    <property type="match status" value="1"/>
</dbReference>
<evidence type="ECO:0000256" key="8">
    <source>
        <dbReference type="PIRSR" id="PIRSR006487-1"/>
    </source>
</evidence>
<dbReference type="GO" id="GO:0019464">
    <property type="term" value="P:glycine decarboxylation via glycine cleavage system"/>
    <property type="evidence" value="ECO:0007669"/>
    <property type="project" value="UniProtKB-UniRule"/>
</dbReference>
<dbReference type="FunFam" id="4.10.1250.10:FF:000001">
    <property type="entry name" value="Aminomethyltransferase"/>
    <property type="match status" value="1"/>
</dbReference>
<feature type="binding site" evidence="8">
    <location>
        <position position="197"/>
    </location>
    <ligand>
        <name>substrate</name>
    </ligand>
</feature>
<dbReference type="InterPro" id="IPR027266">
    <property type="entry name" value="TrmE/GcvT-like"/>
</dbReference>
<dbReference type="Gene3D" id="2.40.30.110">
    <property type="entry name" value="Aminomethyltransferase beta-barrel domains"/>
    <property type="match status" value="1"/>
</dbReference>
<dbReference type="SUPFAM" id="SSF101790">
    <property type="entry name" value="Aminomethyltransferase beta-barrel domain"/>
    <property type="match status" value="1"/>
</dbReference>
<dbReference type="Pfam" id="PF01571">
    <property type="entry name" value="GCV_T"/>
    <property type="match status" value="1"/>
</dbReference>
<evidence type="ECO:0000256" key="4">
    <source>
        <dbReference type="ARBA" id="ARBA00022679"/>
    </source>
</evidence>
<dbReference type="EC" id="2.1.2.10" evidence="2 7"/>
<evidence type="ECO:0000256" key="7">
    <source>
        <dbReference type="HAMAP-Rule" id="MF_00259"/>
    </source>
</evidence>
<evidence type="ECO:0000256" key="5">
    <source>
        <dbReference type="ARBA" id="ARBA00031395"/>
    </source>
</evidence>
<comment type="catalytic activity">
    <reaction evidence="6 7">
        <text>N(6)-[(R)-S(8)-aminomethyldihydrolipoyl]-L-lysyl-[protein] + (6S)-5,6,7,8-tetrahydrofolate = N(6)-[(R)-dihydrolipoyl]-L-lysyl-[protein] + (6R)-5,10-methylene-5,6,7,8-tetrahydrofolate + NH4(+)</text>
        <dbReference type="Rhea" id="RHEA:16945"/>
        <dbReference type="Rhea" id="RHEA-COMP:10475"/>
        <dbReference type="Rhea" id="RHEA-COMP:10492"/>
        <dbReference type="ChEBI" id="CHEBI:15636"/>
        <dbReference type="ChEBI" id="CHEBI:28938"/>
        <dbReference type="ChEBI" id="CHEBI:57453"/>
        <dbReference type="ChEBI" id="CHEBI:83100"/>
        <dbReference type="ChEBI" id="CHEBI:83143"/>
        <dbReference type="EC" id="2.1.2.10"/>
    </reaction>
</comment>
<dbReference type="GO" id="GO:0005960">
    <property type="term" value="C:glycine cleavage complex"/>
    <property type="evidence" value="ECO:0007669"/>
    <property type="project" value="InterPro"/>
</dbReference>
<evidence type="ECO:0000313" key="11">
    <source>
        <dbReference type="EMBL" id="SHO44910.1"/>
    </source>
</evidence>
<dbReference type="AlphaFoldDB" id="A0A1M7Y045"/>
<evidence type="ECO:0000256" key="1">
    <source>
        <dbReference type="ARBA" id="ARBA00008609"/>
    </source>
</evidence>
<keyword evidence="12" id="KW-1185">Reference proteome</keyword>
<dbReference type="PANTHER" id="PTHR43757">
    <property type="entry name" value="AMINOMETHYLTRANSFERASE"/>
    <property type="match status" value="1"/>
</dbReference>
<dbReference type="NCBIfam" id="TIGR00528">
    <property type="entry name" value="gcvT"/>
    <property type="match status" value="1"/>
</dbReference>
<feature type="domain" description="Aminomethyltransferase C-terminal" evidence="10">
    <location>
        <begin position="281"/>
        <end position="358"/>
    </location>
</feature>
<evidence type="ECO:0000313" key="12">
    <source>
        <dbReference type="Proteomes" id="UP000184612"/>
    </source>
</evidence>
<dbReference type="GO" id="GO:0008168">
    <property type="term" value="F:methyltransferase activity"/>
    <property type="evidence" value="ECO:0007669"/>
    <property type="project" value="UniProtKB-KW"/>
</dbReference>
<evidence type="ECO:0000259" key="9">
    <source>
        <dbReference type="Pfam" id="PF01571"/>
    </source>
</evidence>
<dbReference type="OrthoDB" id="9774591at2"/>
<comment type="subunit">
    <text evidence="7">The glycine cleavage system is composed of four proteins: P, T, L and H.</text>
</comment>
<dbReference type="PIRSF" id="PIRSF006487">
    <property type="entry name" value="GcvT"/>
    <property type="match status" value="1"/>
</dbReference>
<dbReference type="FunFam" id="3.30.70.1400:FF:000001">
    <property type="entry name" value="Aminomethyltransferase"/>
    <property type="match status" value="1"/>
</dbReference>
<reference evidence="11 12" key="1">
    <citation type="submission" date="2016-12" db="EMBL/GenBank/DDBJ databases">
        <authorList>
            <person name="Song W.-J."/>
            <person name="Kurnit D.M."/>
        </authorList>
    </citation>
    <scope>NUCLEOTIDE SEQUENCE [LARGE SCALE GENOMIC DNA]</scope>
    <source>
        <strain evidence="11 12">DSM 12503</strain>
    </source>
</reference>
<dbReference type="Gene3D" id="4.10.1250.10">
    <property type="entry name" value="Aminomethyltransferase fragment"/>
    <property type="match status" value="1"/>
</dbReference>
<dbReference type="STRING" id="1121345.SAMN02745217_00766"/>
<dbReference type="NCBIfam" id="NF001567">
    <property type="entry name" value="PRK00389.1"/>
    <property type="match status" value="1"/>
</dbReference>
<accession>A0A1M7Y045</accession>
<dbReference type="InterPro" id="IPR022903">
    <property type="entry name" value="GcvT_bac"/>
</dbReference>
<evidence type="ECO:0000259" key="10">
    <source>
        <dbReference type="Pfam" id="PF08669"/>
    </source>
</evidence>
<feature type="domain" description="GCVT N-terminal" evidence="9">
    <location>
        <begin position="7"/>
        <end position="264"/>
    </location>
</feature>
<dbReference type="HAMAP" id="MF_00259">
    <property type="entry name" value="GcvT"/>
    <property type="match status" value="1"/>
</dbReference>
<proteinExistence type="inferred from homology"/>
<sequence length="362" mass="40269">MDKKTPLYESHLRLGGKMVPFAGYLLPVQYETGVITEHMAVRNAAGLFDVSHMGEILLKGKDTLLNIQKLVTNDCANMYIGQVKYSPMCYEDGGVVDDLLVYKREEESYLLVVNASNREKDARFIKEHLFGEVTMEDVSDSIAQIALQGPAAEKILPKLCNIADIPVKYYTFKENVKVGDMNAIISRTGYTGEMGYELYVKNEDGEKLWELLLEKGKAEGLIPCGLGARDTLRLEAAMPLYGHEMDETITPLETGLTFAVKFHKEDFIGKDGLLSRGEPKRKRIGLRITGRGIARENCPVYAGDTLIGYTTSGTHLPYLGFPGAMAVVTKDYDTKNRLSVEIRGKKVEAEETGLPFYKNTGK</sequence>
<dbReference type="InterPro" id="IPR013977">
    <property type="entry name" value="GcvT_C"/>
</dbReference>
<evidence type="ECO:0000256" key="6">
    <source>
        <dbReference type="ARBA" id="ARBA00047665"/>
    </source>
</evidence>
<evidence type="ECO:0000256" key="3">
    <source>
        <dbReference type="ARBA" id="ARBA00022576"/>
    </source>
</evidence>
<dbReference type="InterPro" id="IPR006222">
    <property type="entry name" value="GCVT_N"/>
</dbReference>
<dbReference type="GO" id="GO:0004047">
    <property type="term" value="F:aminomethyltransferase activity"/>
    <property type="evidence" value="ECO:0007669"/>
    <property type="project" value="UniProtKB-UniRule"/>
</dbReference>
<keyword evidence="4 7" id="KW-0808">Transferase</keyword>
<evidence type="ECO:0000256" key="2">
    <source>
        <dbReference type="ARBA" id="ARBA00012616"/>
    </source>
</evidence>
<dbReference type="GO" id="GO:0008483">
    <property type="term" value="F:transaminase activity"/>
    <property type="evidence" value="ECO:0007669"/>
    <property type="project" value="UniProtKB-KW"/>
</dbReference>
<organism evidence="11 12">
    <name type="scientific">Anaerocolumna xylanovorans DSM 12503</name>
    <dbReference type="NCBI Taxonomy" id="1121345"/>
    <lineage>
        <taxon>Bacteria</taxon>
        <taxon>Bacillati</taxon>
        <taxon>Bacillota</taxon>
        <taxon>Clostridia</taxon>
        <taxon>Lachnospirales</taxon>
        <taxon>Lachnospiraceae</taxon>
        <taxon>Anaerocolumna</taxon>
    </lineage>
</organism>
<dbReference type="InterPro" id="IPR006223">
    <property type="entry name" value="GcvT"/>
</dbReference>
<dbReference type="SUPFAM" id="SSF103025">
    <property type="entry name" value="Folate-binding domain"/>
    <property type="match status" value="1"/>
</dbReference>
<dbReference type="EMBL" id="FRFD01000003">
    <property type="protein sequence ID" value="SHO44910.1"/>
    <property type="molecule type" value="Genomic_DNA"/>
</dbReference>
<dbReference type="RefSeq" id="WP_073587436.1">
    <property type="nucleotide sequence ID" value="NZ_FRFD01000003.1"/>
</dbReference>
<comment type="function">
    <text evidence="7">The glycine cleavage system catalyzes the degradation of glycine.</text>
</comment>
<protein>
    <recommendedName>
        <fullName evidence="2 7">Aminomethyltransferase</fullName>
        <ecNumber evidence="2 7">2.1.2.10</ecNumber>
    </recommendedName>
    <alternativeName>
        <fullName evidence="5 7">Glycine cleavage system T protein</fullName>
    </alternativeName>
</protein>
<keyword evidence="11" id="KW-0489">Methyltransferase</keyword>
<gene>
    <name evidence="7" type="primary">gcvT</name>
    <name evidence="11" type="ORF">SAMN02745217_00766</name>
</gene>
<dbReference type="PANTHER" id="PTHR43757:SF2">
    <property type="entry name" value="AMINOMETHYLTRANSFERASE, MITOCHONDRIAL"/>
    <property type="match status" value="1"/>
</dbReference>
<dbReference type="Gene3D" id="3.30.1360.120">
    <property type="entry name" value="Probable tRNA modification gtpase trme, domain 1"/>
    <property type="match status" value="1"/>
</dbReference>
<keyword evidence="3 7" id="KW-0032">Aminotransferase</keyword>
<dbReference type="InterPro" id="IPR028896">
    <property type="entry name" value="GcvT/YgfZ/DmdA"/>
</dbReference>
<dbReference type="GO" id="GO:0005829">
    <property type="term" value="C:cytosol"/>
    <property type="evidence" value="ECO:0007669"/>
    <property type="project" value="TreeGrafter"/>
</dbReference>
<comment type="similarity">
    <text evidence="1 7">Belongs to the GcvT family.</text>
</comment>
<dbReference type="Proteomes" id="UP000184612">
    <property type="component" value="Unassembled WGS sequence"/>
</dbReference>
<dbReference type="InterPro" id="IPR029043">
    <property type="entry name" value="GcvT/YgfZ_C"/>
</dbReference>
<dbReference type="GO" id="GO:0032259">
    <property type="term" value="P:methylation"/>
    <property type="evidence" value="ECO:0007669"/>
    <property type="project" value="UniProtKB-KW"/>
</dbReference>